<dbReference type="InterPro" id="IPR023090">
    <property type="entry name" value="UPF0702_alpha/beta_dom_sf"/>
</dbReference>
<feature type="transmembrane region" description="Helical" evidence="7">
    <location>
        <begin position="59"/>
        <end position="80"/>
    </location>
</feature>
<keyword evidence="6 7" id="KW-0472">Membrane</keyword>
<protein>
    <submittedName>
        <fullName evidence="9">DUF421 domain-containing protein</fullName>
    </submittedName>
</protein>
<comment type="similarity">
    <text evidence="2">Belongs to the UPF0702 family.</text>
</comment>
<keyword evidence="3" id="KW-1003">Cell membrane</keyword>
<dbReference type="Gene3D" id="3.30.240.20">
    <property type="entry name" value="bsu07140 like domains"/>
    <property type="match status" value="2"/>
</dbReference>
<dbReference type="GO" id="GO:0005886">
    <property type="term" value="C:plasma membrane"/>
    <property type="evidence" value="ECO:0007669"/>
    <property type="project" value="UniProtKB-SubCell"/>
</dbReference>
<evidence type="ECO:0000256" key="4">
    <source>
        <dbReference type="ARBA" id="ARBA00022692"/>
    </source>
</evidence>
<evidence type="ECO:0000259" key="8">
    <source>
        <dbReference type="Pfam" id="PF04239"/>
    </source>
</evidence>
<reference evidence="9 12" key="1">
    <citation type="submission" date="2023-02" db="EMBL/GenBank/DDBJ databases">
        <title>Pathogen: clinical or host-associated sample.</title>
        <authorList>
            <person name="Hergert J."/>
            <person name="Casey R."/>
            <person name="Wagner J."/>
            <person name="Young E.L."/>
            <person name="Oakeson K.F."/>
        </authorList>
    </citation>
    <scope>NUCLEOTIDE SEQUENCE</scope>
    <source>
        <strain evidence="10 12">2022CK-00829</strain>
        <strain evidence="9">2022CK-00830</strain>
    </source>
</reference>
<evidence type="ECO:0000313" key="10">
    <source>
        <dbReference type="EMBL" id="WDI01511.1"/>
    </source>
</evidence>
<evidence type="ECO:0000256" key="7">
    <source>
        <dbReference type="SAM" id="Phobius"/>
    </source>
</evidence>
<dbReference type="Pfam" id="PF04239">
    <property type="entry name" value="DUF421"/>
    <property type="match status" value="1"/>
</dbReference>
<comment type="subcellular location">
    <subcellularLocation>
        <location evidence="1">Cell membrane</location>
        <topology evidence="1">Multi-pass membrane protein</topology>
    </subcellularLocation>
</comment>
<evidence type="ECO:0000256" key="2">
    <source>
        <dbReference type="ARBA" id="ARBA00006448"/>
    </source>
</evidence>
<evidence type="ECO:0000256" key="6">
    <source>
        <dbReference type="ARBA" id="ARBA00023136"/>
    </source>
</evidence>
<sequence>MIDHVVLHILRTVLMYCIAAFAIRLMGKREIGKLSVFDLVISIMLAEIAVFAIEDVERPLYEGIVPIITLIILQVSLALLGLKSRWFRLAVDGKPVILVSNGKLQRDEMKRQRYNLDDLMLQLREQNVDNIDELQFAILETTGKLSVIPKEKKPDERHKQSQKSLFSHMSEAAEELDQNSINLTNIRYEALPLPLIMDGKVQDANLDMIQKNRFWLKNQIQEHGIKDFKDVFLCSIDHKGEIYVNAKKDSSKK</sequence>
<accession>A0AAX3MW12</accession>
<keyword evidence="5 7" id="KW-1133">Transmembrane helix</keyword>
<dbReference type="AlphaFoldDB" id="A0AAX3MW12"/>
<dbReference type="InterPro" id="IPR007353">
    <property type="entry name" value="DUF421"/>
</dbReference>
<name>A0AAX3MW12_9BACL</name>
<keyword evidence="4 7" id="KW-0812">Transmembrane</keyword>
<feature type="domain" description="YetF C-terminal" evidence="8">
    <location>
        <begin position="83"/>
        <end position="236"/>
    </location>
</feature>
<gene>
    <name evidence="9" type="ORF">PUW23_20070</name>
    <name evidence="10" type="ORF">PUW25_19950</name>
</gene>
<evidence type="ECO:0000313" key="9">
    <source>
        <dbReference type="EMBL" id="WDH81785.1"/>
    </source>
</evidence>
<dbReference type="EMBL" id="CP118108">
    <property type="protein sequence ID" value="WDI01511.1"/>
    <property type="molecule type" value="Genomic_DNA"/>
</dbReference>
<evidence type="ECO:0000313" key="12">
    <source>
        <dbReference type="Proteomes" id="UP001221519"/>
    </source>
</evidence>
<dbReference type="PANTHER" id="PTHR34582:SF6">
    <property type="entry name" value="UPF0702 TRANSMEMBRANE PROTEIN YCAP"/>
    <property type="match status" value="1"/>
</dbReference>
<dbReference type="EMBL" id="CP118101">
    <property type="protein sequence ID" value="WDH81785.1"/>
    <property type="molecule type" value="Genomic_DNA"/>
</dbReference>
<dbReference type="Proteomes" id="UP001220962">
    <property type="component" value="Chromosome"/>
</dbReference>
<proteinExistence type="inferred from homology"/>
<feature type="transmembrane region" description="Helical" evidence="7">
    <location>
        <begin position="6"/>
        <end position="27"/>
    </location>
</feature>
<feature type="transmembrane region" description="Helical" evidence="7">
    <location>
        <begin position="34"/>
        <end position="53"/>
    </location>
</feature>
<evidence type="ECO:0000256" key="1">
    <source>
        <dbReference type="ARBA" id="ARBA00004651"/>
    </source>
</evidence>
<organism evidence="9 11">
    <name type="scientific">Paenibacillus urinalis</name>
    <dbReference type="NCBI Taxonomy" id="521520"/>
    <lineage>
        <taxon>Bacteria</taxon>
        <taxon>Bacillati</taxon>
        <taxon>Bacillota</taxon>
        <taxon>Bacilli</taxon>
        <taxon>Bacillales</taxon>
        <taxon>Paenibacillaceae</taxon>
        <taxon>Paenibacillus</taxon>
    </lineage>
</organism>
<dbReference type="Proteomes" id="UP001221519">
    <property type="component" value="Chromosome"/>
</dbReference>
<evidence type="ECO:0000313" key="11">
    <source>
        <dbReference type="Proteomes" id="UP001220962"/>
    </source>
</evidence>
<keyword evidence="12" id="KW-1185">Reference proteome</keyword>
<evidence type="ECO:0000256" key="5">
    <source>
        <dbReference type="ARBA" id="ARBA00022989"/>
    </source>
</evidence>
<evidence type="ECO:0000256" key="3">
    <source>
        <dbReference type="ARBA" id="ARBA00022475"/>
    </source>
</evidence>
<dbReference type="RefSeq" id="WP_047913327.1">
    <property type="nucleotide sequence ID" value="NZ_CP118101.1"/>
</dbReference>
<dbReference type="PANTHER" id="PTHR34582">
    <property type="entry name" value="UPF0702 TRANSMEMBRANE PROTEIN YCAP"/>
    <property type="match status" value="1"/>
</dbReference>